<evidence type="ECO:0000313" key="2">
    <source>
        <dbReference type="Proteomes" id="UP000663850"/>
    </source>
</evidence>
<dbReference type="AlphaFoldDB" id="A0A8H3DKA5"/>
<organism evidence="1 2">
    <name type="scientific">Rhizoctonia solani</name>
    <dbReference type="NCBI Taxonomy" id="456999"/>
    <lineage>
        <taxon>Eukaryota</taxon>
        <taxon>Fungi</taxon>
        <taxon>Dikarya</taxon>
        <taxon>Basidiomycota</taxon>
        <taxon>Agaricomycotina</taxon>
        <taxon>Agaricomycetes</taxon>
        <taxon>Cantharellales</taxon>
        <taxon>Ceratobasidiaceae</taxon>
        <taxon>Rhizoctonia</taxon>
    </lineage>
</organism>
<sequence>MFLDGLFALSVIAQRQLVSRQRNVGTDAYALSNFVTTGTLEATGAITQFTFKYLIDSTLETPSAYKTNQVVSKELVADRFFFTKVWFNLRNNMAPARMYAFDQAKPVVCTLPLRSRAKLLYTLGLSRERAQDVLISMPKAP</sequence>
<dbReference type="Proteomes" id="UP000663850">
    <property type="component" value="Unassembled WGS sequence"/>
</dbReference>
<reference evidence="1" key="1">
    <citation type="submission" date="2021-01" db="EMBL/GenBank/DDBJ databases">
        <authorList>
            <person name="Kaushik A."/>
        </authorList>
    </citation>
    <scope>NUCLEOTIDE SEQUENCE</scope>
    <source>
        <strain evidence="1">Type strain: AG8-Rh-89/</strain>
    </source>
</reference>
<protein>
    <submittedName>
        <fullName evidence="1">Uncharacterized protein</fullName>
    </submittedName>
</protein>
<dbReference type="EMBL" id="CAJMWZ010007211">
    <property type="protein sequence ID" value="CAE6534480.1"/>
    <property type="molecule type" value="Genomic_DNA"/>
</dbReference>
<proteinExistence type="predicted"/>
<evidence type="ECO:0000313" key="1">
    <source>
        <dbReference type="EMBL" id="CAE6534480.1"/>
    </source>
</evidence>
<gene>
    <name evidence="1" type="ORF">RDB_LOCUS137150</name>
</gene>
<comment type="caution">
    <text evidence="1">The sequence shown here is derived from an EMBL/GenBank/DDBJ whole genome shotgun (WGS) entry which is preliminary data.</text>
</comment>
<accession>A0A8H3DKA5</accession>
<name>A0A8H3DKA5_9AGAM</name>